<organism evidence="2 3">
    <name type="scientific">Gymnopilus junonius</name>
    <name type="common">Spectacular rustgill mushroom</name>
    <name type="synonym">Gymnopilus spectabilis subsp. junonius</name>
    <dbReference type="NCBI Taxonomy" id="109634"/>
    <lineage>
        <taxon>Eukaryota</taxon>
        <taxon>Fungi</taxon>
        <taxon>Dikarya</taxon>
        <taxon>Basidiomycota</taxon>
        <taxon>Agaricomycotina</taxon>
        <taxon>Agaricomycetes</taxon>
        <taxon>Agaricomycetidae</taxon>
        <taxon>Agaricales</taxon>
        <taxon>Agaricineae</taxon>
        <taxon>Hymenogastraceae</taxon>
        <taxon>Gymnopilus</taxon>
    </lineage>
</organism>
<evidence type="ECO:0000256" key="1">
    <source>
        <dbReference type="SAM" id="MobiDB-lite"/>
    </source>
</evidence>
<evidence type="ECO:0000313" key="2">
    <source>
        <dbReference type="EMBL" id="KAF8902795.1"/>
    </source>
</evidence>
<gene>
    <name evidence="2" type="ORF">CPB84DRAFT_1846154</name>
</gene>
<accession>A0A9P5NQD2</accession>
<dbReference type="EMBL" id="JADNYJ010000034">
    <property type="protein sequence ID" value="KAF8902795.1"/>
    <property type="molecule type" value="Genomic_DNA"/>
</dbReference>
<proteinExistence type="predicted"/>
<feature type="compositionally biased region" description="Basic residues" evidence="1">
    <location>
        <begin position="1"/>
        <end position="17"/>
    </location>
</feature>
<evidence type="ECO:0000313" key="3">
    <source>
        <dbReference type="Proteomes" id="UP000724874"/>
    </source>
</evidence>
<feature type="region of interest" description="Disordered" evidence="1">
    <location>
        <begin position="1"/>
        <end position="20"/>
    </location>
</feature>
<comment type="caution">
    <text evidence="2">The sequence shown here is derived from an EMBL/GenBank/DDBJ whole genome shotgun (WGS) entry which is preliminary data.</text>
</comment>
<dbReference type="AlphaFoldDB" id="A0A9P5NQD2"/>
<dbReference type="Proteomes" id="UP000724874">
    <property type="component" value="Unassembled WGS sequence"/>
</dbReference>
<protein>
    <submittedName>
        <fullName evidence="2">Uncharacterized protein</fullName>
    </submittedName>
</protein>
<keyword evidence="3" id="KW-1185">Reference proteome</keyword>
<sequence length="173" mass="19368">MRPKPTFKVKLSMSRRKSNLEAQAPTMDTWMLAGSEEDRRLRAKVQRDGSFDKPIFIERSRLRDWNINTRDVWGEGTSNAASITHVMPPVSETPHTTTGFESLMTLSEGPLPDTVDPERDERLTRQSPSLCPPQQPVLISPSPLIARSREPSPEESEVAYILLSLLGSSPADK</sequence>
<name>A0A9P5NQD2_GYMJU</name>
<feature type="region of interest" description="Disordered" evidence="1">
    <location>
        <begin position="103"/>
        <end position="156"/>
    </location>
</feature>
<reference evidence="2" key="1">
    <citation type="submission" date="2020-11" db="EMBL/GenBank/DDBJ databases">
        <authorList>
            <consortium name="DOE Joint Genome Institute"/>
            <person name="Ahrendt S."/>
            <person name="Riley R."/>
            <person name="Andreopoulos W."/>
            <person name="LaButti K."/>
            <person name="Pangilinan J."/>
            <person name="Ruiz-duenas F.J."/>
            <person name="Barrasa J.M."/>
            <person name="Sanchez-Garcia M."/>
            <person name="Camarero S."/>
            <person name="Miyauchi S."/>
            <person name="Serrano A."/>
            <person name="Linde D."/>
            <person name="Babiker R."/>
            <person name="Drula E."/>
            <person name="Ayuso-Fernandez I."/>
            <person name="Pacheco R."/>
            <person name="Padilla G."/>
            <person name="Ferreira P."/>
            <person name="Barriuso J."/>
            <person name="Kellner H."/>
            <person name="Castanera R."/>
            <person name="Alfaro M."/>
            <person name="Ramirez L."/>
            <person name="Pisabarro A.G."/>
            <person name="Kuo A."/>
            <person name="Tritt A."/>
            <person name="Lipzen A."/>
            <person name="He G."/>
            <person name="Yan M."/>
            <person name="Ng V."/>
            <person name="Cullen D."/>
            <person name="Martin F."/>
            <person name="Rosso M.-N."/>
            <person name="Henrissat B."/>
            <person name="Hibbett D."/>
            <person name="Martinez A.T."/>
            <person name="Grigoriev I.V."/>
        </authorList>
    </citation>
    <scope>NUCLEOTIDE SEQUENCE</scope>
    <source>
        <strain evidence="2">AH 44721</strain>
    </source>
</reference>